<reference evidence="1 2" key="1">
    <citation type="submission" date="2018-10" db="EMBL/GenBank/DDBJ databases">
        <title>Genomic Encyclopedia of Type Strains, Phase IV (KMG-IV): sequencing the most valuable type-strain genomes for metagenomic binning, comparative biology and taxonomic classification.</title>
        <authorList>
            <person name="Goeker M."/>
        </authorList>
    </citation>
    <scope>NUCLEOTIDE SEQUENCE [LARGE SCALE GENOMIC DNA]</scope>
    <source>
        <strain evidence="1 2">DSM 26916</strain>
    </source>
</reference>
<dbReference type="AlphaFoldDB" id="A0A497XD12"/>
<evidence type="ECO:0000313" key="1">
    <source>
        <dbReference type="EMBL" id="RLJ64841.1"/>
    </source>
</evidence>
<name>A0A497XD12_9PROT</name>
<dbReference type="RefSeq" id="WP_121241189.1">
    <property type="nucleotide sequence ID" value="NZ_RCCI01000005.1"/>
</dbReference>
<gene>
    <name evidence="1" type="ORF">DFR35_1489</name>
</gene>
<proteinExistence type="predicted"/>
<accession>A0A497XD12</accession>
<sequence>MTHAPSLPDDPLAPLVPPEDQRQAARMAHDAFARLFRLSVEGKPAALAAGVAELEIGCREWCSAAGSEEARALRQALLASGIDQWALAYSQAFELTQLPGPSALLGALRAGLDVVADARFQQQFESVEREEMHAIDFKVELRRAIHLALWHAMAACDDRAEAARIMRGLGGMMLALIERMPLVGWRLVADALAHVQIRLLSQNAPLPQETTQRLFESLRLSLPAQRHREILAAAGQAVLAWQQARRPN</sequence>
<organism evidence="1 2">
    <name type="scientific">Sulfurisoma sediminicola</name>
    <dbReference type="NCBI Taxonomy" id="1381557"/>
    <lineage>
        <taxon>Bacteria</taxon>
        <taxon>Pseudomonadati</taxon>
        <taxon>Pseudomonadota</taxon>
        <taxon>Betaproteobacteria</taxon>
        <taxon>Nitrosomonadales</taxon>
        <taxon>Sterolibacteriaceae</taxon>
        <taxon>Sulfurisoma</taxon>
    </lineage>
</organism>
<dbReference type="EMBL" id="RCCI01000005">
    <property type="protein sequence ID" value="RLJ64841.1"/>
    <property type="molecule type" value="Genomic_DNA"/>
</dbReference>
<evidence type="ECO:0000313" key="2">
    <source>
        <dbReference type="Proteomes" id="UP000268908"/>
    </source>
</evidence>
<keyword evidence="2" id="KW-1185">Reference proteome</keyword>
<protein>
    <submittedName>
        <fullName evidence="1">Uncharacterized protein</fullName>
    </submittedName>
</protein>
<dbReference type="Proteomes" id="UP000268908">
    <property type="component" value="Unassembled WGS sequence"/>
</dbReference>
<dbReference type="OrthoDB" id="9180283at2"/>
<comment type="caution">
    <text evidence="1">The sequence shown here is derived from an EMBL/GenBank/DDBJ whole genome shotgun (WGS) entry which is preliminary data.</text>
</comment>